<evidence type="ECO:0000259" key="2">
    <source>
        <dbReference type="Pfam" id="PF13362"/>
    </source>
</evidence>
<dbReference type="RefSeq" id="WP_055086443.1">
    <property type="nucleotide sequence ID" value="NZ_CXSU01000012.1"/>
</dbReference>
<accession>A0A0M6YK41</accession>
<evidence type="ECO:0000313" key="4">
    <source>
        <dbReference type="EMBL" id="CTQ50731.1"/>
    </source>
</evidence>
<proteinExistence type="predicted"/>
<sequence>MDSPAADLSQKLGRKAEAVCRHYLCNGRKHGNYWVVGDVDNSPGRSLYVRLTGPTRGKGAAGKWTDAATGEHGDLLDLIAANLNLSTLRDTLDEARRFLSLPRPEPAAPQRQEPAPQGSPEAARRLWAMGQPISCTLAERYLSARGLADFRSATALRFHPNCYYWREDADANDPPEAWPALLAKVTDSTGTLTGVHRTWLDPQTAEKAPLDPNRKAMGNLLGHAVRIGQHSDILAVGEGLETMLSLRLALAGLPIAAALSGNHLAAFDPPYDLRRLYVAIDNDGAGLAAFDALTVRFEDSDLHPLPLRPMLDDFNGDLRKHGIDEMRSHLRPQLLPVDVPTLLAVETD</sequence>
<dbReference type="STRING" id="420998.JDO7802_02758"/>
<evidence type="ECO:0000259" key="3">
    <source>
        <dbReference type="Pfam" id="PF23639"/>
    </source>
</evidence>
<dbReference type="Proteomes" id="UP000049222">
    <property type="component" value="Unassembled WGS sequence"/>
</dbReference>
<dbReference type="Pfam" id="PF23639">
    <property type="entry name" value="DUF7146"/>
    <property type="match status" value="1"/>
</dbReference>
<gene>
    <name evidence="4" type="ORF">JDO7802_02758</name>
</gene>
<feature type="domain" description="DUF7146" evidence="3">
    <location>
        <begin position="118"/>
        <end position="227"/>
    </location>
</feature>
<reference evidence="4 5" key="1">
    <citation type="submission" date="2015-07" db="EMBL/GenBank/DDBJ databases">
        <authorList>
            <person name="Noorani M."/>
        </authorList>
    </citation>
    <scope>NUCLEOTIDE SEQUENCE [LARGE SCALE GENOMIC DNA]</scope>
    <source>
        <strain evidence="4 5">CECT 7802</strain>
    </source>
</reference>
<dbReference type="OrthoDB" id="9811157at2"/>
<evidence type="ECO:0000313" key="5">
    <source>
        <dbReference type="Proteomes" id="UP000049222"/>
    </source>
</evidence>
<dbReference type="InterPro" id="IPR006171">
    <property type="entry name" value="TOPRIM_dom"/>
</dbReference>
<feature type="domain" description="Toprim" evidence="2">
    <location>
        <begin position="234"/>
        <end position="324"/>
    </location>
</feature>
<dbReference type="Pfam" id="PF13362">
    <property type="entry name" value="Toprim_3"/>
    <property type="match status" value="1"/>
</dbReference>
<organism evidence="4 5">
    <name type="scientific">Jannaschia donghaensis</name>
    <dbReference type="NCBI Taxonomy" id="420998"/>
    <lineage>
        <taxon>Bacteria</taxon>
        <taxon>Pseudomonadati</taxon>
        <taxon>Pseudomonadota</taxon>
        <taxon>Alphaproteobacteria</taxon>
        <taxon>Rhodobacterales</taxon>
        <taxon>Roseobacteraceae</taxon>
        <taxon>Jannaschia</taxon>
    </lineage>
</organism>
<feature type="region of interest" description="Disordered" evidence="1">
    <location>
        <begin position="102"/>
        <end position="121"/>
    </location>
</feature>
<protein>
    <submittedName>
        <fullName evidence="4">Conjugative transfer relaxase protein TraI</fullName>
    </submittedName>
</protein>
<keyword evidence="5" id="KW-1185">Reference proteome</keyword>
<dbReference type="AlphaFoldDB" id="A0A0M6YK41"/>
<name>A0A0M6YK41_9RHOB</name>
<dbReference type="InterPro" id="IPR055570">
    <property type="entry name" value="DUF7146"/>
</dbReference>
<dbReference type="EMBL" id="CXSU01000012">
    <property type="protein sequence ID" value="CTQ50731.1"/>
    <property type="molecule type" value="Genomic_DNA"/>
</dbReference>
<evidence type="ECO:0000256" key="1">
    <source>
        <dbReference type="SAM" id="MobiDB-lite"/>
    </source>
</evidence>